<protein>
    <recommendedName>
        <fullName evidence="4">Pentapeptide MXKDX repeat protein</fullName>
    </recommendedName>
</protein>
<dbReference type="Proteomes" id="UP000289411">
    <property type="component" value="Unassembled WGS sequence"/>
</dbReference>
<reference evidence="2 3" key="2">
    <citation type="submission" date="2019-02" db="EMBL/GenBank/DDBJ databases">
        <title>'Lichenibacterium ramalinii' gen. nov. sp. nov., 'Lichenibacterium minor' gen. nov. sp. nov.</title>
        <authorList>
            <person name="Pankratov T."/>
        </authorList>
    </citation>
    <scope>NUCLEOTIDE SEQUENCE [LARGE SCALE GENOMIC DNA]</scope>
    <source>
        <strain evidence="2 3">RmlP001</strain>
    </source>
</reference>
<sequence>MKIKALIVGCVLAATLGAAAVPAQADAVDRRLHHMQMRHDMHRMMRHERMRHEMHRMMRHERMRHRMHHMMRNGM</sequence>
<accession>A0A4Q2RK32</accession>
<gene>
    <name evidence="2" type="ORF">D3272_00365</name>
</gene>
<evidence type="ECO:0000256" key="1">
    <source>
        <dbReference type="SAM" id="SignalP"/>
    </source>
</evidence>
<name>A0A4Q2RK32_9HYPH</name>
<keyword evidence="3" id="KW-1185">Reference proteome</keyword>
<comment type="caution">
    <text evidence="2">The sequence shown here is derived from an EMBL/GenBank/DDBJ whole genome shotgun (WGS) entry which is preliminary data.</text>
</comment>
<proteinExistence type="predicted"/>
<evidence type="ECO:0000313" key="2">
    <source>
        <dbReference type="EMBL" id="RYB07623.1"/>
    </source>
</evidence>
<organism evidence="2 3">
    <name type="scientific">Lichenibacterium ramalinae</name>
    <dbReference type="NCBI Taxonomy" id="2316527"/>
    <lineage>
        <taxon>Bacteria</taxon>
        <taxon>Pseudomonadati</taxon>
        <taxon>Pseudomonadota</taxon>
        <taxon>Alphaproteobacteria</taxon>
        <taxon>Hyphomicrobiales</taxon>
        <taxon>Lichenihabitantaceae</taxon>
        <taxon>Lichenibacterium</taxon>
    </lineage>
</organism>
<evidence type="ECO:0008006" key="4">
    <source>
        <dbReference type="Google" id="ProtNLM"/>
    </source>
</evidence>
<feature type="chain" id="PRO_5020491553" description="Pentapeptide MXKDX repeat protein" evidence="1">
    <location>
        <begin position="26"/>
        <end position="75"/>
    </location>
</feature>
<feature type="signal peptide" evidence="1">
    <location>
        <begin position="1"/>
        <end position="25"/>
    </location>
</feature>
<dbReference type="RefSeq" id="WP_129217091.1">
    <property type="nucleotide sequence ID" value="NZ_QYBC01000001.1"/>
</dbReference>
<dbReference type="EMBL" id="QYBC01000001">
    <property type="protein sequence ID" value="RYB07623.1"/>
    <property type="molecule type" value="Genomic_DNA"/>
</dbReference>
<keyword evidence="1" id="KW-0732">Signal</keyword>
<dbReference type="AlphaFoldDB" id="A0A4Q2RK32"/>
<evidence type="ECO:0000313" key="3">
    <source>
        <dbReference type="Proteomes" id="UP000289411"/>
    </source>
</evidence>
<reference evidence="2 3" key="1">
    <citation type="submission" date="2018-09" db="EMBL/GenBank/DDBJ databases">
        <authorList>
            <person name="Grouzdev D.S."/>
            <person name="Krutkina M.S."/>
        </authorList>
    </citation>
    <scope>NUCLEOTIDE SEQUENCE [LARGE SCALE GENOMIC DNA]</scope>
    <source>
        <strain evidence="2 3">RmlP001</strain>
    </source>
</reference>